<dbReference type="OrthoDB" id="9773404at2"/>
<feature type="domain" description="Major facilitator superfamily (MFS) profile" evidence="9">
    <location>
        <begin position="16"/>
        <end position="471"/>
    </location>
</feature>
<keyword evidence="4 8" id="KW-0812">Transmembrane</keyword>
<dbReference type="PATRIC" id="fig|632773.3.peg.852"/>
<dbReference type="InterPro" id="IPR044772">
    <property type="entry name" value="NO3_transporter"/>
</dbReference>
<protein>
    <submittedName>
        <fullName evidence="10">Nitrate/nitrite transporter</fullName>
    </submittedName>
</protein>
<dbReference type="RefSeq" id="WP_069364294.1">
    <property type="nucleotide sequence ID" value="NZ_CP012502.1"/>
</dbReference>
<keyword evidence="6" id="KW-0534">Nitrate assimilation</keyword>
<keyword evidence="3" id="KW-0813">Transport</keyword>
<evidence type="ECO:0000313" key="10">
    <source>
        <dbReference type="EMBL" id="AOM82180.1"/>
    </source>
</evidence>
<dbReference type="InterPro" id="IPR036259">
    <property type="entry name" value="MFS_trans_sf"/>
</dbReference>
<dbReference type="STRING" id="632773.BBEV_0809"/>
<dbReference type="GO" id="GO:0042128">
    <property type="term" value="P:nitrate assimilation"/>
    <property type="evidence" value="ECO:0007669"/>
    <property type="project" value="UniProtKB-KW"/>
</dbReference>
<feature type="transmembrane region" description="Helical" evidence="8">
    <location>
        <begin position="21"/>
        <end position="41"/>
    </location>
</feature>
<feature type="transmembrane region" description="Helical" evidence="8">
    <location>
        <begin position="141"/>
        <end position="167"/>
    </location>
</feature>
<feature type="transmembrane region" description="Helical" evidence="8">
    <location>
        <begin position="53"/>
        <end position="71"/>
    </location>
</feature>
<feature type="transmembrane region" description="Helical" evidence="8">
    <location>
        <begin position="363"/>
        <end position="379"/>
    </location>
</feature>
<dbReference type="EMBL" id="CP012502">
    <property type="protein sequence ID" value="AOM82180.1"/>
    <property type="molecule type" value="Genomic_DNA"/>
</dbReference>
<feature type="transmembrane region" description="Helical" evidence="8">
    <location>
        <begin position="83"/>
        <end position="102"/>
    </location>
</feature>
<feature type="transmembrane region" description="Helical" evidence="8">
    <location>
        <begin position="385"/>
        <end position="413"/>
    </location>
</feature>
<reference evidence="10 11" key="1">
    <citation type="submission" date="2015-08" db="EMBL/GenBank/DDBJ databases">
        <title>The complete genome sequence of Bacillus beveridgei MLTeJB.</title>
        <authorList>
            <person name="Hanson T.E."/>
            <person name="Mesa C."/>
            <person name="Basesman S.M."/>
            <person name="Oremland R.S."/>
        </authorList>
    </citation>
    <scope>NUCLEOTIDE SEQUENCE [LARGE SCALE GENOMIC DNA]</scope>
    <source>
        <strain evidence="10 11">MLTeJB</strain>
    </source>
</reference>
<gene>
    <name evidence="10" type="ORF">BBEV_0809</name>
</gene>
<sequence>MRPKQVMNMKNPQIRTLHYTWLAFFIAFFAWFNMAPLTAMMTASEDWLTRSHLEALAIVNLALTIPARVIIGSLLDRYGPRRVFSLLLIVMAVPILMFALGTTFMQLLIARLFISCIGASFVVGIRMVSEWFPPRQVGFAEGFYAGFGNFGSAAAAIVLPWLALYLFGGDDGWRYAVALTGLMCFAYGLFYWRVARDTPAGKTFVRAKKAGAMEVSSYRDLVWLILWTLPLNGALLILAWRLMTMDFLTSNAFQLIAVFLVLATVYQVIQILRVNLPMLRKGIPKDDRYRFKNVIALNTTYFANFGAELAIVSMLPLFFLETFALDPAVAGIMAASFAFVNLFARPVGGWLSDRMGNRKRTMLIYMLGISGGLFGMSMIDSGWPLILAVAMTFVTSLFIQGAEGATFAIIPFVKKRLTGQVSGMAGAYGNVGSVVYLTIYTFTGASTFFMILAIGAFMSFLFCLFLLDEPEDSFGEEYNLSSVDREQQEALLEESS</sequence>
<feature type="transmembrane region" description="Helical" evidence="8">
    <location>
        <begin position="252"/>
        <end position="274"/>
    </location>
</feature>
<dbReference type="PROSITE" id="PS50850">
    <property type="entry name" value="MFS"/>
    <property type="match status" value="1"/>
</dbReference>
<keyword evidence="5 8" id="KW-1133">Transmembrane helix</keyword>
<dbReference type="Proteomes" id="UP000094463">
    <property type="component" value="Chromosome"/>
</dbReference>
<feature type="transmembrane region" description="Helical" evidence="8">
    <location>
        <begin position="324"/>
        <end position="343"/>
    </location>
</feature>
<organism evidence="10 11">
    <name type="scientific">Salisediminibacterium beveridgei</name>
    <dbReference type="NCBI Taxonomy" id="632773"/>
    <lineage>
        <taxon>Bacteria</taxon>
        <taxon>Bacillati</taxon>
        <taxon>Bacillota</taxon>
        <taxon>Bacilli</taxon>
        <taxon>Bacillales</taxon>
        <taxon>Bacillaceae</taxon>
        <taxon>Salisediminibacterium</taxon>
    </lineage>
</organism>
<keyword evidence="7 8" id="KW-0472">Membrane</keyword>
<proteinExistence type="inferred from homology"/>
<dbReference type="GO" id="GO:0015112">
    <property type="term" value="F:nitrate transmembrane transporter activity"/>
    <property type="evidence" value="ECO:0007669"/>
    <property type="project" value="InterPro"/>
</dbReference>
<evidence type="ECO:0000256" key="6">
    <source>
        <dbReference type="ARBA" id="ARBA00023063"/>
    </source>
</evidence>
<dbReference type="KEGG" id="bbev:BBEV_0809"/>
<evidence type="ECO:0000256" key="8">
    <source>
        <dbReference type="SAM" id="Phobius"/>
    </source>
</evidence>
<feature type="transmembrane region" description="Helical" evidence="8">
    <location>
        <begin position="108"/>
        <end position="129"/>
    </location>
</feature>
<evidence type="ECO:0000256" key="7">
    <source>
        <dbReference type="ARBA" id="ARBA00023136"/>
    </source>
</evidence>
<dbReference type="AlphaFoldDB" id="A0A1D7QT49"/>
<dbReference type="SUPFAM" id="SSF103473">
    <property type="entry name" value="MFS general substrate transporter"/>
    <property type="match status" value="1"/>
</dbReference>
<feature type="transmembrane region" description="Helical" evidence="8">
    <location>
        <begin position="295"/>
        <end position="318"/>
    </location>
</feature>
<dbReference type="InterPro" id="IPR011701">
    <property type="entry name" value="MFS"/>
</dbReference>
<name>A0A1D7QT49_9BACI</name>
<feature type="transmembrane region" description="Helical" evidence="8">
    <location>
        <begin position="173"/>
        <end position="192"/>
    </location>
</feature>
<evidence type="ECO:0000256" key="2">
    <source>
        <dbReference type="ARBA" id="ARBA00008432"/>
    </source>
</evidence>
<dbReference type="GO" id="GO:0005886">
    <property type="term" value="C:plasma membrane"/>
    <property type="evidence" value="ECO:0007669"/>
    <property type="project" value="UniProtKB-SubCell"/>
</dbReference>
<dbReference type="Pfam" id="PF07690">
    <property type="entry name" value="MFS_1"/>
    <property type="match status" value="2"/>
</dbReference>
<evidence type="ECO:0000313" key="11">
    <source>
        <dbReference type="Proteomes" id="UP000094463"/>
    </source>
</evidence>
<evidence type="ECO:0000256" key="1">
    <source>
        <dbReference type="ARBA" id="ARBA00004651"/>
    </source>
</evidence>
<evidence type="ECO:0000259" key="9">
    <source>
        <dbReference type="PROSITE" id="PS50850"/>
    </source>
</evidence>
<evidence type="ECO:0000256" key="4">
    <source>
        <dbReference type="ARBA" id="ARBA00022692"/>
    </source>
</evidence>
<accession>A0A1D7QT49</accession>
<comment type="subcellular location">
    <subcellularLocation>
        <location evidence="1">Cell membrane</location>
        <topology evidence="1">Multi-pass membrane protein</topology>
    </subcellularLocation>
</comment>
<comment type="similarity">
    <text evidence="2">Belongs to the major facilitator superfamily. Nitrate/nitrite porter (TC 2.A.1.8) family.</text>
</comment>
<dbReference type="Gene3D" id="1.20.1250.20">
    <property type="entry name" value="MFS general substrate transporter like domains"/>
    <property type="match status" value="2"/>
</dbReference>
<evidence type="ECO:0000256" key="5">
    <source>
        <dbReference type="ARBA" id="ARBA00022989"/>
    </source>
</evidence>
<dbReference type="PANTHER" id="PTHR23515">
    <property type="entry name" value="HIGH-AFFINITY NITRATE TRANSPORTER 2.3"/>
    <property type="match status" value="1"/>
</dbReference>
<keyword evidence="11" id="KW-1185">Reference proteome</keyword>
<evidence type="ECO:0000256" key="3">
    <source>
        <dbReference type="ARBA" id="ARBA00022448"/>
    </source>
</evidence>
<feature type="transmembrane region" description="Helical" evidence="8">
    <location>
        <begin position="221"/>
        <end position="240"/>
    </location>
</feature>
<dbReference type="InterPro" id="IPR020846">
    <property type="entry name" value="MFS_dom"/>
</dbReference>